<dbReference type="PROSITE" id="PS51387">
    <property type="entry name" value="FAD_PCMH"/>
    <property type="match status" value="1"/>
</dbReference>
<dbReference type="EMBL" id="CP141615">
    <property type="protein sequence ID" value="WRP18132.1"/>
    <property type="molecule type" value="Genomic_DNA"/>
</dbReference>
<proteinExistence type="predicted"/>
<protein>
    <submittedName>
        <fullName evidence="6">FAD-binding protein</fullName>
    </submittedName>
</protein>
<gene>
    <name evidence="6" type="ORF">U7230_03760</name>
</gene>
<evidence type="ECO:0000313" key="6">
    <source>
        <dbReference type="EMBL" id="WRP18132.1"/>
    </source>
</evidence>
<name>A0ABZ1BZA5_9FIRM</name>
<evidence type="ECO:0000256" key="3">
    <source>
        <dbReference type="ARBA" id="ARBA00022827"/>
    </source>
</evidence>
<dbReference type="InterPro" id="IPR036318">
    <property type="entry name" value="FAD-bd_PCMH-like_sf"/>
</dbReference>
<keyword evidence="4" id="KW-0560">Oxidoreductase</keyword>
<dbReference type="Gene3D" id="3.30.465.10">
    <property type="match status" value="1"/>
</dbReference>
<dbReference type="SUPFAM" id="SSF55103">
    <property type="entry name" value="FAD-linked oxidases, C-terminal domain"/>
    <property type="match status" value="1"/>
</dbReference>
<evidence type="ECO:0000313" key="7">
    <source>
        <dbReference type="Proteomes" id="UP001332192"/>
    </source>
</evidence>
<dbReference type="Pfam" id="PF02913">
    <property type="entry name" value="FAD-oxidase_C"/>
    <property type="match status" value="1"/>
</dbReference>
<evidence type="ECO:0000256" key="4">
    <source>
        <dbReference type="ARBA" id="ARBA00023002"/>
    </source>
</evidence>
<evidence type="ECO:0000256" key="2">
    <source>
        <dbReference type="ARBA" id="ARBA00022630"/>
    </source>
</evidence>
<dbReference type="InterPro" id="IPR016166">
    <property type="entry name" value="FAD-bd_PCMH"/>
</dbReference>
<dbReference type="SUPFAM" id="SSF56176">
    <property type="entry name" value="FAD-binding/transporter-associated domain-like"/>
    <property type="match status" value="1"/>
</dbReference>
<dbReference type="Pfam" id="PF01565">
    <property type="entry name" value="FAD_binding_4"/>
    <property type="match status" value="1"/>
</dbReference>
<evidence type="ECO:0000259" key="5">
    <source>
        <dbReference type="PROSITE" id="PS51387"/>
    </source>
</evidence>
<comment type="cofactor">
    <cofactor evidence="1">
        <name>FAD</name>
        <dbReference type="ChEBI" id="CHEBI:57692"/>
    </cofactor>
</comment>
<sequence length="392" mass="40792">MAVEEVQGADVLAPADPGEAAEAVKASRVVVPRGGGTKWGLVAARMASVAGTQGGVRIVDTTRLAGILQYDPAEYTVTVLAGTRLDDLGQVLRRAGQYLPFDPPLAGRGATAGGAVASGLSGPGRLLRGGVRDFVLGIRFVDGEGRLVRAGGKVVKNAAGFDLPKLFCGSLGELGVLVEVTFKVLPAPPSSGTARFGFDRLPDAAAALRRLLRTPLEPDAVDLVERRALQAASGPEVAGDDPWSLWVRVSGEEAHVAARLDRVEDVVGAPGARLHGPPEQALWDGLRDLDWASRAPAVLRLHTTPGRIERLDEALQRLGALRHYSVAGHVAWAAVESVPARSLVVSELAGLADAALALRGAQGSPHVLMPGEGFARRVKRALDPAGRFGGNG</sequence>
<feature type="domain" description="FAD-binding PCMH-type" evidence="5">
    <location>
        <begin position="4"/>
        <end position="187"/>
    </location>
</feature>
<dbReference type="Proteomes" id="UP001332192">
    <property type="component" value="Chromosome"/>
</dbReference>
<reference evidence="6 7" key="1">
    <citation type="journal article" date="2024" name="Front. Microbiol.">
        <title>Novel thermophilic genera Geochorda gen. nov. and Carboxydochorda gen. nov. from the deep terrestrial subsurface reveal the ecophysiological diversity in the class Limnochordia.</title>
        <authorList>
            <person name="Karnachuk O.V."/>
            <person name="Lukina A.P."/>
            <person name="Avakyan M.R."/>
            <person name="Kadnikov V.V."/>
            <person name="Begmatov S."/>
            <person name="Beletsky A.V."/>
            <person name="Vlasova K.G."/>
            <person name="Novikov A.A."/>
            <person name="Shcherbakova V.A."/>
            <person name="Mardanov A.V."/>
            <person name="Ravin N.V."/>
        </authorList>
    </citation>
    <scope>NUCLEOTIDE SEQUENCE [LARGE SCALE GENOMIC DNA]</scope>
    <source>
        <strain evidence="6 7">L945</strain>
    </source>
</reference>
<dbReference type="InterPro" id="IPR004113">
    <property type="entry name" value="FAD-bd_oxidored_4_C"/>
</dbReference>
<dbReference type="RefSeq" id="WP_324717403.1">
    <property type="nucleotide sequence ID" value="NZ_CP141615.1"/>
</dbReference>
<dbReference type="InterPro" id="IPR016169">
    <property type="entry name" value="FAD-bd_PCMH_sub2"/>
</dbReference>
<dbReference type="PANTHER" id="PTHR11748:SF103">
    <property type="entry name" value="GLYCOLATE OXIDASE SUBUNIT GLCE"/>
    <property type="match status" value="1"/>
</dbReference>
<keyword evidence="3" id="KW-0274">FAD</keyword>
<evidence type="ECO:0000256" key="1">
    <source>
        <dbReference type="ARBA" id="ARBA00001974"/>
    </source>
</evidence>
<keyword evidence="7" id="KW-1185">Reference proteome</keyword>
<dbReference type="InterPro" id="IPR006094">
    <property type="entry name" value="Oxid_FAD_bind_N"/>
</dbReference>
<accession>A0ABZ1BZA5</accession>
<keyword evidence="2" id="KW-0285">Flavoprotein</keyword>
<organism evidence="6 7">
    <name type="scientific">Carboxydichorda subterranea</name>
    <dbReference type="NCBI Taxonomy" id="3109565"/>
    <lineage>
        <taxon>Bacteria</taxon>
        <taxon>Bacillati</taxon>
        <taxon>Bacillota</taxon>
        <taxon>Limnochordia</taxon>
        <taxon>Limnochordales</taxon>
        <taxon>Geochordaceae</taxon>
        <taxon>Carboxydichorda</taxon>
    </lineage>
</organism>
<dbReference type="InterPro" id="IPR016164">
    <property type="entry name" value="FAD-linked_Oxase-like_C"/>
</dbReference>
<dbReference type="PANTHER" id="PTHR11748">
    <property type="entry name" value="D-LACTATE DEHYDROGENASE"/>
    <property type="match status" value="1"/>
</dbReference>